<gene>
    <name evidence="1" type="ORF">OSIRIS_95</name>
</gene>
<dbReference type="OrthoDB" id="32411at10239"/>
<dbReference type="RefSeq" id="YP_009215109.1">
    <property type="nucleotide sequence ID" value="NC_028969.1"/>
</dbReference>
<evidence type="ECO:0000313" key="1">
    <source>
        <dbReference type="EMBL" id="ALA07407.1"/>
    </source>
</evidence>
<name>A0A0K2CNL1_9CAUD</name>
<sequence>MFKRFNKIIREVKMTTLEKIELINTLHESVIDYVIEGDLCLEVLAPLNEEAITVLKQLGKDEEWIRLNKIATPEDGYLIDLAPVGFEFSGWWTSDNGFE</sequence>
<reference evidence="1 2" key="1">
    <citation type="journal article" date="2015" name="Genome Announc.">
        <title>Genome Sequences of Five Additional Brevibacillus laterosporus Bacteriophages.</title>
        <authorList>
            <person name="Merrill B.D."/>
            <person name="Berg J.A."/>
            <person name="Graves K.A."/>
            <person name="Ward A.T."/>
            <person name="Hilton J.A."/>
            <person name="Wake B.N."/>
            <person name="Grose J.H."/>
            <person name="Breakwell D.P."/>
            <person name="Burnett S.H."/>
        </authorList>
    </citation>
    <scope>NUCLEOTIDE SEQUENCE [LARGE SCALE GENOMIC DNA]</scope>
</reference>
<dbReference type="KEGG" id="vg:26641434"/>
<dbReference type="EMBL" id="KT151956">
    <property type="protein sequence ID" value="ALA07407.1"/>
    <property type="molecule type" value="Genomic_DNA"/>
</dbReference>
<proteinExistence type="predicted"/>
<evidence type="ECO:0000313" key="2">
    <source>
        <dbReference type="Proteomes" id="UP000202966"/>
    </source>
</evidence>
<keyword evidence="2" id="KW-1185">Reference proteome</keyword>
<protein>
    <submittedName>
        <fullName evidence="1">Uncharacterized protein</fullName>
    </submittedName>
</protein>
<dbReference type="GeneID" id="26641434"/>
<organism evidence="1 2">
    <name type="scientific">Brevibacillus phage Osiris</name>
    <dbReference type="NCBI Taxonomy" id="1691955"/>
    <lineage>
        <taxon>Viruses</taxon>
        <taxon>Duplodnaviria</taxon>
        <taxon>Heunggongvirae</taxon>
        <taxon>Uroviricota</taxon>
        <taxon>Caudoviricetes</taxon>
        <taxon>Jimmervirus</taxon>
        <taxon>Jimmervirus osiris</taxon>
    </lineage>
</organism>
<dbReference type="Proteomes" id="UP000202966">
    <property type="component" value="Segment"/>
</dbReference>
<accession>A0A0K2CNL1</accession>